<evidence type="ECO:0000256" key="7">
    <source>
        <dbReference type="RuleBase" id="RU363032"/>
    </source>
</evidence>
<keyword evidence="4 7" id="KW-0812">Transmembrane</keyword>
<evidence type="ECO:0000256" key="3">
    <source>
        <dbReference type="ARBA" id="ARBA00022475"/>
    </source>
</evidence>
<comment type="caution">
    <text evidence="9">The sequence shown here is derived from an EMBL/GenBank/DDBJ whole genome shotgun (WGS) entry which is preliminary data.</text>
</comment>
<keyword evidence="5 7" id="KW-1133">Transmembrane helix</keyword>
<feature type="transmembrane region" description="Helical" evidence="7">
    <location>
        <begin position="56"/>
        <end position="81"/>
    </location>
</feature>
<feature type="transmembrane region" description="Helical" evidence="7">
    <location>
        <begin position="230"/>
        <end position="248"/>
    </location>
</feature>
<evidence type="ECO:0000313" key="9">
    <source>
        <dbReference type="EMBL" id="TBL75309.1"/>
    </source>
</evidence>
<comment type="similarity">
    <text evidence="7">Belongs to the binding-protein-dependent transport system permease family.</text>
</comment>
<dbReference type="Proteomes" id="UP000293142">
    <property type="component" value="Unassembled WGS sequence"/>
</dbReference>
<dbReference type="InterPro" id="IPR035906">
    <property type="entry name" value="MetI-like_sf"/>
</dbReference>
<evidence type="ECO:0000256" key="1">
    <source>
        <dbReference type="ARBA" id="ARBA00004651"/>
    </source>
</evidence>
<evidence type="ECO:0000256" key="6">
    <source>
        <dbReference type="ARBA" id="ARBA00023136"/>
    </source>
</evidence>
<dbReference type="OrthoDB" id="187395at2"/>
<accession>A0A4Q9DMI9</accession>
<dbReference type="PANTHER" id="PTHR43744">
    <property type="entry name" value="ABC TRANSPORTER PERMEASE PROTEIN MG189-RELATED-RELATED"/>
    <property type="match status" value="1"/>
</dbReference>
<keyword evidence="10" id="KW-1185">Reference proteome</keyword>
<evidence type="ECO:0000256" key="2">
    <source>
        <dbReference type="ARBA" id="ARBA00022448"/>
    </source>
</evidence>
<dbReference type="GO" id="GO:0005886">
    <property type="term" value="C:plasma membrane"/>
    <property type="evidence" value="ECO:0007669"/>
    <property type="project" value="UniProtKB-SubCell"/>
</dbReference>
<feature type="transmembrane region" description="Helical" evidence="7">
    <location>
        <begin position="93"/>
        <end position="113"/>
    </location>
</feature>
<feature type="domain" description="ABC transmembrane type-1" evidence="8">
    <location>
        <begin position="57"/>
        <end position="248"/>
    </location>
</feature>
<keyword evidence="3" id="KW-1003">Cell membrane</keyword>
<dbReference type="Gene3D" id="1.10.3720.10">
    <property type="entry name" value="MetI-like"/>
    <property type="match status" value="1"/>
</dbReference>
<protein>
    <submittedName>
        <fullName evidence="9">Carbohydrate ABC transporter permease</fullName>
    </submittedName>
</protein>
<proteinExistence type="inferred from homology"/>
<evidence type="ECO:0000259" key="8">
    <source>
        <dbReference type="PROSITE" id="PS50928"/>
    </source>
</evidence>
<name>A0A4Q9DMI9_9BACL</name>
<organism evidence="9 10">
    <name type="scientific">Paenibacillus thalictri</name>
    <dbReference type="NCBI Taxonomy" id="2527873"/>
    <lineage>
        <taxon>Bacteria</taxon>
        <taxon>Bacillati</taxon>
        <taxon>Bacillota</taxon>
        <taxon>Bacilli</taxon>
        <taxon>Bacillales</taxon>
        <taxon>Paenibacillaceae</taxon>
        <taxon>Paenibacillus</taxon>
    </lineage>
</organism>
<dbReference type="PROSITE" id="PS50928">
    <property type="entry name" value="ABC_TM1"/>
    <property type="match status" value="1"/>
</dbReference>
<dbReference type="AlphaFoldDB" id="A0A4Q9DMI9"/>
<feature type="transmembrane region" description="Helical" evidence="7">
    <location>
        <begin position="12"/>
        <end position="36"/>
    </location>
</feature>
<sequence>MFVRLQLSEKLVMNGLLLLLAAVWVVPLVYLVMYSFEGGGWANYQAVLSLKQFPYFLMNSFIVSVCVVALLLAVVSLAAYGFSKLRFPGDSSLFALCLIGLMIPPVAMLVPLFHTVKAFHWINTYMSLIGPEVALSIPFTLLIVRNSFDEIPGELLEAAEMDGSGAWGRFFHIILPLAVPVLTTICILTFLNSWNQYLFPLAFINKEAMLTVTMAPKFFIQEYTSDYHKVFAALVLITIPIVVLYIFGQKYMQRGLTSGAIK</sequence>
<keyword evidence="2 7" id="KW-0813">Transport</keyword>
<dbReference type="Pfam" id="PF00528">
    <property type="entry name" value="BPD_transp_1"/>
    <property type="match status" value="1"/>
</dbReference>
<dbReference type="SUPFAM" id="SSF161098">
    <property type="entry name" value="MetI-like"/>
    <property type="match status" value="1"/>
</dbReference>
<comment type="subcellular location">
    <subcellularLocation>
        <location evidence="1 7">Cell membrane</location>
        <topology evidence="1 7">Multi-pass membrane protein</topology>
    </subcellularLocation>
</comment>
<keyword evidence="6 7" id="KW-0472">Membrane</keyword>
<dbReference type="GO" id="GO:0055085">
    <property type="term" value="P:transmembrane transport"/>
    <property type="evidence" value="ECO:0007669"/>
    <property type="project" value="InterPro"/>
</dbReference>
<reference evidence="9 10" key="1">
    <citation type="submission" date="2019-02" db="EMBL/GenBank/DDBJ databases">
        <title>Paenibacillus sp. nov., isolated from surface-sterilized tissue of Thalictrum simplex L.</title>
        <authorList>
            <person name="Tuo L."/>
        </authorList>
    </citation>
    <scope>NUCLEOTIDE SEQUENCE [LARGE SCALE GENOMIC DNA]</scope>
    <source>
        <strain evidence="9 10">N2SHLJ1</strain>
    </source>
</reference>
<dbReference type="PANTHER" id="PTHR43744:SF12">
    <property type="entry name" value="ABC TRANSPORTER PERMEASE PROTEIN MG189-RELATED"/>
    <property type="match status" value="1"/>
</dbReference>
<feature type="transmembrane region" description="Helical" evidence="7">
    <location>
        <begin position="125"/>
        <end position="144"/>
    </location>
</feature>
<feature type="transmembrane region" description="Helical" evidence="7">
    <location>
        <begin position="170"/>
        <end position="191"/>
    </location>
</feature>
<dbReference type="EMBL" id="SIRE01000017">
    <property type="protein sequence ID" value="TBL75309.1"/>
    <property type="molecule type" value="Genomic_DNA"/>
</dbReference>
<gene>
    <name evidence="9" type="ORF">EYB31_23135</name>
</gene>
<evidence type="ECO:0000256" key="5">
    <source>
        <dbReference type="ARBA" id="ARBA00022989"/>
    </source>
</evidence>
<dbReference type="CDD" id="cd06261">
    <property type="entry name" value="TM_PBP2"/>
    <property type="match status" value="1"/>
</dbReference>
<dbReference type="InterPro" id="IPR000515">
    <property type="entry name" value="MetI-like"/>
</dbReference>
<dbReference type="RefSeq" id="WP_131015797.1">
    <property type="nucleotide sequence ID" value="NZ_SIRE01000017.1"/>
</dbReference>
<evidence type="ECO:0000313" key="10">
    <source>
        <dbReference type="Proteomes" id="UP000293142"/>
    </source>
</evidence>
<evidence type="ECO:0000256" key="4">
    <source>
        <dbReference type="ARBA" id="ARBA00022692"/>
    </source>
</evidence>